<dbReference type="PANTHER" id="PTHR47332:SF4">
    <property type="entry name" value="SET DOMAIN-CONTAINING PROTEIN 5"/>
    <property type="match status" value="1"/>
</dbReference>
<dbReference type="CDD" id="cd20071">
    <property type="entry name" value="SET_SMYD"/>
    <property type="match status" value="1"/>
</dbReference>
<dbReference type="SMART" id="SM00317">
    <property type="entry name" value="SET"/>
    <property type="match status" value="1"/>
</dbReference>
<keyword evidence="4" id="KW-1185">Reference proteome</keyword>
<keyword evidence="1" id="KW-0732">Signal</keyword>
<dbReference type="OrthoDB" id="265717at2759"/>
<dbReference type="InParanoid" id="A0A194XCR4"/>
<evidence type="ECO:0000256" key="1">
    <source>
        <dbReference type="SAM" id="SignalP"/>
    </source>
</evidence>
<feature type="signal peptide" evidence="1">
    <location>
        <begin position="1"/>
        <end position="27"/>
    </location>
</feature>
<dbReference type="GeneID" id="28829438"/>
<dbReference type="Pfam" id="PF00856">
    <property type="entry name" value="SET"/>
    <property type="match status" value="1"/>
</dbReference>
<protein>
    <submittedName>
        <fullName evidence="3">SET domain-containing protein</fullName>
    </submittedName>
</protein>
<reference evidence="3 4" key="1">
    <citation type="submission" date="2015-10" db="EMBL/GenBank/DDBJ databases">
        <title>Full genome of DAOMC 229536 Phialocephala scopiformis, a fungal endophyte of spruce producing the potent anti-insectan compound rugulosin.</title>
        <authorList>
            <consortium name="DOE Joint Genome Institute"/>
            <person name="Walker A.K."/>
            <person name="Frasz S.L."/>
            <person name="Seifert K.A."/>
            <person name="Miller J.D."/>
            <person name="Mondo S.J."/>
            <person name="Labutti K."/>
            <person name="Lipzen A."/>
            <person name="Dockter R."/>
            <person name="Kennedy M."/>
            <person name="Grigoriev I.V."/>
            <person name="Spatafora J.W."/>
        </authorList>
    </citation>
    <scope>NUCLEOTIDE SEQUENCE [LARGE SCALE GENOMIC DNA]</scope>
    <source>
        <strain evidence="3 4">CBS 120377</strain>
    </source>
</reference>
<accession>A0A194XCR4</accession>
<dbReference type="Gene3D" id="2.170.270.10">
    <property type="entry name" value="SET domain"/>
    <property type="match status" value="1"/>
</dbReference>
<feature type="chain" id="PRO_5008268080" evidence="1">
    <location>
        <begin position="28"/>
        <end position="337"/>
    </location>
</feature>
<name>A0A194XCR4_MOLSC</name>
<gene>
    <name evidence="3" type="ORF">LY89DRAFT_732666</name>
</gene>
<dbReference type="EMBL" id="KQ947413">
    <property type="protein sequence ID" value="KUJ17963.1"/>
    <property type="molecule type" value="Genomic_DNA"/>
</dbReference>
<dbReference type="AlphaFoldDB" id="A0A194XCR4"/>
<dbReference type="SUPFAM" id="SSF82199">
    <property type="entry name" value="SET domain"/>
    <property type="match status" value="1"/>
</dbReference>
<dbReference type="PROSITE" id="PS50280">
    <property type="entry name" value="SET"/>
    <property type="match status" value="1"/>
</dbReference>
<dbReference type="InterPro" id="IPR053185">
    <property type="entry name" value="SET_domain_protein"/>
</dbReference>
<evidence type="ECO:0000313" key="4">
    <source>
        <dbReference type="Proteomes" id="UP000070700"/>
    </source>
</evidence>
<dbReference type="PANTHER" id="PTHR47332">
    <property type="entry name" value="SET DOMAIN-CONTAINING PROTEIN 5"/>
    <property type="match status" value="1"/>
</dbReference>
<proteinExistence type="predicted"/>
<feature type="domain" description="SET" evidence="2">
    <location>
        <begin position="68"/>
        <end position="221"/>
    </location>
</feature>
<organism evidence="3 4">
    <name type="scientific">Mollisia scopiformis</name>
    <name type="common">Conifer needle endophyte fungus</name>
    <name type="synonym">Phialocephala scopiformis</name>
    <dbReference type="NCBI Taxonomy" id="149040"/>
    <lineage>
        <taxon>Eukaryota</taxon>
        <taxon>Fungi</taxon>
        <taxon>Dikarya</taxon>
        <taxon>Ascomycota</taxon>
        <taxon>Pezizomycotina</taxon>
        <taxon>Leotiomycetes</taxon>
        <taxon>Helotiales</taxon>
        <taxon>Mollisiaceae</taxon>
        <taxon>Mollisia</taxon>
    </lineage>
</organism>
<sequence length="337" mass="38235">MAPCSTHRELLVIFLGLILSFVSITAACDPLYLNPLLVHQDLCSAEFPVSGVFQEHEILPLREAPTEASSSVYDVVPIPGKGFGVVANRKLPRRTKIIIEEALISVPMPEMVPGQGFRMADMLTNVEDAFHSLSPAQQQEFLDLHEHRFPTEENQSKLLTILRSNAYNTGDDYVGIFPKIARINHSCRPNSGNFWSMKRNQRVIYAFRDIERGEEVTVSYIPLTKSTKERQARLFQYGFTCGCDACQSVESSRKRVKIADFIEVLEQKVHLDGLSEKSAERMLSKSMSLVDMIEEEELADYLAKAYHFAAVFHEKKGDLKWIRWNLSQRSNMSMISA</sequence>
<dbReference type="RefSeq" id="XP_018072318.1">
    <property type="nucleotide sequence ID" value="XM_018219712.1"/>
</dbReference>
<evidence type="ECO:0000259" key="2">
    <source>
        <dbReference type="PROSITE" id="PS50280"/>
    </source>
</evidence>
<evidence type="ECO:0000313" key="3">
    <source>
        <dbReference type="EMBL" id="KUJ17963.1"/>
    </source>
</evidence>
<dbReference type="InterPro" id="IPR046341">
    <property type="entry name" value="SET_dom_sf"/>
</dbReference>
<dbReference type="KEGG" id="psco:LY89DRAFT_732666"/>
<dbReference type="Proteomes" id="UP000070700">
    <property type="component" value="Unassembled WGS sequence"/>
</dbReference>
<dbReference type="InterPro" id="IPR001214">
    <property type="entry name" value="SET_dom"/>
</dbReference>